<comment type="caution">
    <text evidence="2">The sequence shown here is derived from an EMBL/GenBank/DDBJ whole genome shotgun (WGS) entry which is preliminary data.</text>
</comment>
<evidence type="ECO:0000313" key="2">
    <source>
        <dbReference type="EMBL" id="TKR33533.1"/>
    </source>
</evidence>
<feature type="signal peptide" evidence="1">
    <location>
        <begin position="1"/>
        <end position="24"/>
    </location>
</feature>
<dbReference type="RefSeq" id="WP_137265740.1">
    <property type="nucleotide sequence ID" value="NZ_SZUA01000001.1"/>
</dbReference>
<dbReference type="OrthoDB" id="121885at2"/>
<evidence type="ECO:0000256" key="1">
    <source>
        <dbReference type="SAM" id="SignalP"/>
    </source>
</evidence>
<dbReference type="Proteomes" id="UP000308707">
    <property type="component" value="Unassembled WGS sequence"/>
</dbReference>
<dbReference type="AlphaFoldDB" id="A0A4V5ZR32"/>
<gene>
    <name evidence="2" type="ORF">FCE95_04345</name>
</gene>
<accession>A0A4V5ZR32</accession>
<proteinExistence type="predicted"/>
<sequence>MFATKWKSLAGAALIAFLPLSALAVEPRLETKGHEVRSFEPPAVVSVPKDALYLGNKRWVLYGYADCDLHLFAERDADGVVTRLYWVQSEGYIDSRPELSHAGGYDKSRKMELGGLDIHLDTWTRNRKDAAPADSDLEQVERLIAENKLTLPADMAFVRWVHLPDKAQRKELMVIYAERVAAPEDSSAQEEKALANAKTRIHILKK</sequence>
<reference evidence="2 3" key="1">
    <citation type="submission" date="2019-04" db="EMBL/GenBank/DDBJ databases">
        <title>Reference strain of H23.</title>
        <authorList>
            <person name="Luo X."/>
        </authorList>
    </citation>
    <scope>NUCLEOTIDE SEQUENCE [LARGE SCALE GENOMIC DNA]</scope>
    <source>
        <strain evidence="2 3">H23</strain>
    </source>
</reference>
<dbReference type="EMBL" id="SZUA01000001">
    <property type="protein sequence ID" value="TKR33533.1"/>
    <property type="molecule type" value="Genomic_DNA"/>
</dbReference>
<evidence type="ECO:0000313" key="3">
    <source>
        <dbReference type="Proteomes" id="UP000308707"/>
    </source>
</evidence>
<protein>
    <submittedName>
        <fullName evidence="2">Uncharacterized protein</fullName>
    </submittedName>
</protein>
<keyword evidence="3" id="KW-1185">Reference proteome</keyword>
<keyword evidence="1" id="KW-0732">Signal</keyword>
<name>A0A4V5ZR32_9GAMM</name>
<organism evidence="2 3">
    <name type="scientific">Luteimonas gilva</name>
    <dbReference type="NCBI Taxonomy" id="2572684"/>
    <lineage>
        <taxon>Bacteria</taxon>
        <taxon>Pseudomonadati</taxon>
        <taxon>Pseudomonadota</taxon>
        <taxon>Gammaproteobacteria</taxon>
        <taxon>Lysobacterales</taxon>
        <taxon>Lysobacteraceae</taxon>
        <taxon>Luteimonas</taxon>
    </lineage>
</organism>
<feature type="chain" id="PRO_5020762196" evidence="1">
    <location>
        <begin position="25"/>
        <end position="206"/>
    </location>
</feature>